<organism evidence="2 3">
    <name type="scientific">Elysia crispata</name>
    <name type="common">lettuce slug</name>
    <dbReference type="NCBI Taxonomy" id="231223"/>
    <lineage>
        <taxon>Eukaryota</taxon>
        <taxon>Metazoa</taxon>
        <taxon>Spiralia</taxon>
        <taxon>Lophotrochozoa</taxon>
        <taxon>Mollusca</taxon>
        <taxon>Gastropoda</taxon>
        <taxon>Heterobranchia</taxon>
        <taxon>Euthyneura</taxon>
        <taxon>Panpulmonata</taxon>
        <taxon>Sacoglossa</taxon>
        <taxon>Placobranchoidea</taxon>
        <taxon>Plakobranchidae</taxon>
        <taxon>Elysia</taxon>
    </lineage>
</organism>
<dbReference type="EMBL" id="JAWDGP010007625">
    <property type="protein sequence ID" value="KAK3711026.1"/>
    <property type="molecule type" value="Genomic_DNA"/>
</dbReference>
<proteinExistence type="predicted"/>
<keyword evidence="3" id="KW-1185">Reference proteome</keyword>
<gene>
    <name evidence="2" type="ORF">RRG08_009615</name>
</gene>
<evidence type="ECO:0000256" key="1">
    <source>
        <dbReference type="SAM" id="MobiDB-lite"/>
    </source>
</evidence>
<evidence type="ECO:0000313" key="2">
    <source>
        <dbReference type="EMBL" id="KAK3711026.1"/>
    </source>
</evidence>
<accession>A0AAE1CMD0</accession>
<dbReference type="AlphaFoldDB" id="A0AAE1CMD0"/>
<dbReference type="Proteomes" id="UP001283361">
    <property type="component" value="Unassembled WGS sequence"/>
</dbReference>
<reference evidence="2" key="1">
    <citation type="journal article" date="2023" name="G3 (Bethesda)">
        <title>A reference genome for the long-term kleptoplast-retaining sea slug Elysia crispata morphotype clarki.</title>
        <authorList>
            <person name="Eastman K.E."/>
            <person name="Pendleton A.L."/>
            <person name="Shaikh M.A."/>
            <person name="Suttiyut T."/>
            <person name="Ogas R."/>
            <person name="Tomko P."/>
            <person name="Gavelis G."/>
            <person name="Widhalm J.R."/>
            <person name="Wisecaver J.H."/>
        </authorList>
    </citation>
    <scope>NUCLEOTIDE SEQUENCE</scope>
    <source>
        <strain evidence="2">ECLA1</strain>
    </source>
</reference>
<sequence>MSRRSIVALCSESLVSTRTIVHQNRTEACCIIRSDFLLVDQRNHSQDILISIKNVLTSRRLRSETERNAATKNRPPQQLHRVHTTSHDNWRRLIPPSAHLSSYIEFTQPHTTTVDGISA</sequence>
<feature type="region of interest" description="Disordered" evidence="1">
    <location>
        <begin position="63"/>
        <end position="91"/>
    </location>
</feature>
<evidence type="ECO:0000313" key="3">
    <source>
        <dbReference type="Proteomes" id="UP001283361"/>
    </source>
</evidence>
<comment type="caution">
    <text evidence="2">The sequence shown here is derived from an EMBL/GenBank/DDBJ whole genome shotgun (WGS) entry which is preliminary data.</text>
</comment>
<protein>
    <submittedName>
        <fullName evidence="2">Uncharacterized protein</fullName>
    </submittedName>
</protein>
<name>A0AAE1CMD0_9GAST</name>